<evidence type="ECO:0000313" key="3">
    <source>
        <dbReference type="EMBL" id="JAD57148.1"/>
    </source>
</evidence>
<keyword evidence="2" id="KW-0812">Transmembrane</keyword>
<reference evidence="3" key="2">
    <citation type="journal article" date="2015" name="Data Brief">
        <title>Shoot transcriptome of the giant reed, Arundo donax.</title>
        <authorList>
            <person name="Barrero R.A."/>
            <person name="Guerrero F.D."/>
            <person name="Moolhuijzen P."/>
            <person name="Goolsby J.A."/>
            <person name="Tidwell J."/>
            <person name="Bellgard S.E."/>
            <person name="Bellgard M.I."/>
        </authorList>
    </citation>
    <scope>NUCLEOTIDE SEQUENCE</scope>
    <source>
        <tissue evidence="3">Shoot tissue taken approximately 20 cm above the soil surface</tissue>
    </source>
</reference>
<evidence type="ECO:0000256" key="2">
    <source>
        <dbReference type="SAM" id="Phobius"/>
    </source>
</evidence>
<sequence>MTTTYRGVILGFAIPILVLVTSYLPHIMEIDEVLGDSPTVPQKALSLRRKFFGESEGSNAGTQVLDAKQSQRSGCSIDSR</sequence>
<organism evidence="3">
    <name type="scientific">Arundo donax</name>
    <name type="common">Giant reed</name>
    <name type="synonym">Donax arundinaceus</name>
    <dbReference type="NCBI Taxonomy" id="35708"/>
    <lineage>
        <taxon>Eukaryota</taxon>
        <taxon>Viridiplantae</taxon>
        <taxon>Streptophyta</taxon>
        <taxon>Embryophyta</taxon>
        <taxon>Tracheophyta</taxon>
        <taxon>Spermatophyta</taxon>
        <taxon>Magnoliopsida</taxon>
        <taxon>Liliopsida</taxon>
        <taxon>Poales</taxon>
        <taxon>Poaceae</taxon>
        <taxon>PACMAD clade</taxon>
        <taxon>Arundinoideae</taxon>
        <taxon>Arundineae</taxon>
        <taxon>Arundo</taxon>
    </lineage>
</organism>
<name>A0A0A9B4V5_ARUDO</name>
<dbReference type="AlphaFoldDB" id="A0A0A9B4V5"/>
<dbReference type="EMBL" id="GBRH01240747">
    <property type="protein sequence ID" value="JAD57148.1"/>
    <property type="molecule type" value="Transcribed_RNA"/>
</dbReference>
<feature type="transmembrane region" description="Helical" evidence="2">
    <location>
        <begin position="6"/>
        <end position="24"/>
    </location>
</feature>
<evidence type="ECO:0000256" key="1">
    <source>
        <dbReference type="SAM" id="MobiDB-lite"/>
    </source>
</evidence>
<keyword evidence="2" id="KW-1133">Transmembrane helix</keyword>
<feature type="region of interest" description="Disordered" evidence="1">
    <location>
        <begin position="56"/>
        <end position="80"/>
    </location>
</feature>
<protein>
    <submittedName>
        <fullName evidence="3">Uncharacterized protein</fullName>
    </submittedName>
</protein>
<proteinExistence type="predicted"/>
<reference evidence="3" key="1">
    <citation type="submission" date="2014-09" db="EMBL/GenBank/DDBJ databases">
        <authorList>
            <person name="Magalhaes I.L.F."/>
            <person name="Oliveira U."/>
            <person name="Santos F.R."/>
            <person name="Vidigal T.H.D.A."/>
            <person name="Brescovit A.D."/>
            <person name="Santos A.J."/>
        </authorList>
    </citation>
    <scope>NUCLEOTIDE SEQUENCE</scope>
    <source>
        <tissue evidence="3">Shoot tissue taken approximately 20 cm above the soil surface</tissue>
    </source>
</reference>
<accession>A0A0A9B4V5</accession>
<keyword evidence="2" id="KW-0472">Membrane</keyword>